<dbReference type="SUPFAM" id="SSF54523">
    <property type="entry name" value="Pili subunits"/>
    <property type="match status" value="1"/>
</dbReference>
<evidence type="ECO:0000256" key="7">
    <source>
        <dbReference type="ARBA" id="ARBA00022729"/>
    </source>
</evidence>
<comment type="caution">
    <text evidence="13">The sequence shown here is derived from an EMBL/GenBank/DDBJ whole genome shotgun (WGS) entry which is preliminary data.</text>
</comment>
<dbReference type="InterPro" id="IPR045584">
    <property type="entry name" value="Pilin-like"/>
</dbReference>
<feature type="non-terminal residue" evidence="13">
    <location>
        <position position="1"/>
    </location>
</feature>
<dbReference type="HOGENOM" id="CLU_314134_0_0_6"/>
<dbReference type="Pfam" id="PF03895">
    <property type="entry name" value="YadA_anchor"/>
    <property type="match status" value="1"/>
</dbReference>
<dbReference type="PATRIC" id="fig|1217648.3.peg.330"/>
<evidence type="ECO:0000256" key="9">
    <source>
        <dbReference type="ARBA" id="ARBA00023136"/>
    </source>
</evidence>
<feature type="domain" description="Trimeric autotransporter adhesin YadA-like stalk" evidence="12">
    <location>
        <begin position="659"/>
        <end position="700"/>
    </location>
</feature>
<evidence type="ECO:0008006" key="15">
    <source>
        <dbReference type="Google" id="ProtNLM"/>
    </source>
</evidence>
<dbReference type="InterPro" id="IPR008635">
    <property type="entry name" value="Coiled_stalk_dom"/>
</dbReference>
<dbReference type="Gene3D" id="2.150.10.10">
    <property type="entry name" value="Serralysin-like metalloprotease, C-terminal"/>
    <property type="match status" value="1"/>
</dbReference>
<dbReference type="Proteomes" id="UP000017670">
    <property type="component" value="Unassembled WGS sequence"/>
</dbReference>
<evidence type="ECO:0000256" key="6">
    <source>
        <dbReference type="ARBA" id="ARBA00022692"/>
    </source>
</evidence>
<keyword evidence="6" id="KW-0812">Transmembrane</keyword>
<dbReference type="EMBL" id="APQL01000002">
    <property type="protein sequence ID" value="ENW08317.1"/>
    <property type="molecule type" value="Genomic_DNA"/>
</dbReference>
<dbReference type="Pfam" id="PF05662">
    <property type="entry name" value="YadA_stalk"/>
    <property type="match status" value="4"/>
</dbReference>
<keyword evidence="9" id="KW-0472">Membrane</keyword>
<gene>
    <name evidence="13" type="ORF">F933_00341</name>
</gene>
<keyword evidence="14" id="KW-1185">Reference proteome</keyword>
<dbReference type="Gene3D" id="6.10.250.2040">
    <property type="match status" value="1"/>
</dbReference>
<dbReference type="SUPFAM" id="SSF101967">
    <property type="entry name" value="Adhesin YadA, collagen-binding domain"/>
    <property type="match status" value="2"/>
</dbReference>
<feature type="domain" description="Trimeric autotransporter adhesin YadA-like stalk" evidence="12">
    <location>
        <begin position="356"/>
        <end position="391"/>
    </location>
</feature>
<organism evidence="13 14">
    <name type="scientific">Acinetobacter beijerinckii CIP 110307</name>
    <dbReference type="NCBI Taxonomy" id="1217648"/>
    <lineage>
        <taxon>Bacteria</taxon>
        <taxon>Pseudomonadati</taxon>
        <taxon>Pseudomonadota</taxon>
        <taxon>Gammaproteobacteria</taxon>
        <taxon>Moraxellales</taxon>
        <taxon>Moraxellaceae</taxon>
        <taxon>Acinetobacter</taxon>
    </lineage>
</organism>
<evidence type="ECO:0000313" key="13">
    <source>
        <dbReference type="EMBL" id="ENW08317.1"/>
    </source>
</evidence>
<evidence type="ECO:0000256" key="8">
    <source>
        <dbReference type="ARBA" id="ARBA00022927"/>
    </source>
</evidence>
<keyword evidence="8" id="KW-0653">Protein transport</keyword>
<evidence type="ECO:0000256" key="5">
    <source>
        <dbReference type="ARBA" id="ARBA00022452"/>
    </source>
</evidence>
<dbReference type="Gene3D" id="1.20.5.170">
    <property type="match status" value="3"/>
</dbReference>
<evidence type="ECO:0000256" key="4">
    <source>
        <dbReference type="ARBA" id="ARBA00022448"/>
    </source>
</evidence>
<protein>
    <recommendedName>
        <fullName evidence="15">Trimeric autotransporter adhesin YadA-like C-terminal membrane anchor domain-containing protein</fullName>
    </recommendedName>
</protein>
<sequence length="833" mass="83889">NQGNDITTLKGGFNLQTNGANSGAIKAGDTVDIGVVDPADSNLTATKTGNNVAFALSKDLTLNSVSANQLAVGNVVVDKTTNTIAGLSNKNLTAADFATQGRAATEEQLKQVISSNITEVVDGNGNKVNIIDQVVNTKPDNKNQDSLFLTYDKQGQETTDRLTIAQTVQKMNTDGIKFFHTNADTSKGDLGTTNDSSAGGLNSTAIGVNAIVENGADSALALGHNTKAQGKESIAIGSGAEALGTQSISIGTGNKVKGNHSGAIGDPTIVDGNNSYSVGNNNQVLTDDTFVLGNNVTQTVTGSVVLGTASAATTGAGVAGYALSAATGADKAAITKTTSTTGAVAVGDAANGIYRQITGVAAGAQDSDAVNVAQLKAVGNQVVTTQTALVNSLGGNAKVNADGTITGPTYNVAQGTQSNVGDALNALDKAIGSAATTSKTTVSNGDNIVVSKSKNADGSDNYEVSTAKDLTVDSIKAGDTVLNSAGISIGNNTVVLNNTGLVIAGGPSVTTQGINAGNKQITNVAAGTNATDAVNKAQLDALAAQQTASDNSAVKYDDAASKDKITLGGADGTTISNVKNGDVAKDSKEAVNGGQLWNVQQQVNQNTSDISNIQTNINNINNGKSGLVQQQTPNGDITIGKDTGGTTVNVAGKDGDRVVTGVNDGAIKAGSKDAVNGSQLNTTNQKFAEYLGGGAKFADNTFTAPTYTVGDTTHNNVGGAIDALNKADQELGSKINNVSNRLEQAFYSTNQRIDDVEKRANAGIAAAMALEAAPYVAGKYTYAAGASYHGGENAVGVTLRKTADNGRWSITGGVAAASQGDPSVRIGISGVID</sequence>
<dbReference type="RefSeq" id="WP_005057957.1">
    <property type="nucleotide sequence ID" value="NZ_KB849764.1"/>
</dbReference>
<accession>N9EDI8</accession>
<proteinExistence type="inferred from homology"/>
<comment type="subcellular location">
    <subcellularLocation>
        <location evidence="2">Cell outer membrane</location>
    </subcellularLocation>
    <subcellularLocation>
        <location evidence="1">Cell surface</location>
    </subcellularLocation>
</comment>
<dbReference type="Gene3D" id="3.30.1300.30">
    <property type="entry name" value="GSPII I/J protein-like"/>
    <property type="match status" value="1"/>
</dbReference>
<dbReference type="GeneID" id="29855375"/>
<dbReference type="GO" id="GO:0009986">
    <property type="term" value="C:cell surface"/>
    <property type="evidence" value="ECO:0007669"/>
    <property type="project" value="UniProtKB-SubCell"/>
</dbReference>
<evidence type="ECO:0000259" key="11">
    <source>
        <dbReference type="Pfam" id="PF03895"/>
    </source>
</evidence>
<keyword evidence="10" id="KW-0998">Cell outer membrane</keyword>
<dbReference type="CDD" id="cd12820">
    <property type="entry name" value="LbR_YadA-like"/>
    <property type="match status" value="1"/>
</dbReference>
<dbReference type="Gene3D" id="2.20.70.140">
    <property type="match status" value="1"/>
</dbReference>
<name>N9EDI8_9GAMM</name>
<evidence type="ECO:0000259" key="12">
    <source>
        <dbReference type="Pfam" id="PF05662"/>
    </source>
</evidence>
<feature type="domain" description="Trimeric autotransporter adhesin YadA-like stalk" evidence="12">
    <location>
        <begin position="520"/>
        <end position="554"/>
    </location>
</feature>
<evidence type="ECO:0000256" key="2">
    <source>
        <dbReference type="ARBA" id="ARBA00004442"/>
    </source>
</evidence>
<dbReference type="InterPro" id="IPR005594">
    <property type="entry name" value="YadA_C"/>
</dbReference>
<reference evidence="13 14" key="1">
    <citation type="submission" date="2013-02" db="EMBL/GenBank/DDBJ databases">
        <title>The Genome Sequence of Acinetobacter beijerinckii CIP 110307.</title>
        <authorList>
            <consortium name="The Broad Institute Genome Sequencing Platform"/>
            <consortium name="The Broad Institute Genome Sequencing Center for Infectious Disease"/>
            <person name="Cerqueira G."/>
            <person name="Feldgarden M."/>
            <person name="Courvalin P."/>
            <person name="Perichon B."/>
            <person name="Grillot-Courvalin C."/>
            <person name="Clermont D."/>
            <person name="Rocha E."/>
            <person name="Yoon E.-J."/>
            <person name="Nemec A."/>
            <person name="Walker B."/>
            <person name="Young S.K."/>
            <person name="Zeng Q."/>
            <person name="Gargeya S."/>
            <person name="Fitzgerald M."/>
            <person name="Haas B."/>
            <person name="Abouelleil A."/>
            <person name="Alvarado L."/>
            <person name="Arachchi H.M."/>
            <person name="Berlin A.M."/>
            <person name="Chapman S.B."/>
            <person name="Dewar J."/>
            <person name="Goldberg J."/>
            <person name="Griggs A."/>
            <person name="Gujja S."/>
            <person name="Hansen M."/>
            <person name="Howarth C."/>
            <person name="Imamovic A."/>
            <person name="Larimer J."/>
            <person name="McCowan C."/>
            <person name="Murphy C."/>
            <person name="Neiman D."/>
            <person name="Pearson M."/>
            <person name="Priest M."/>
            <person name="Roberts A."/>
            <person name="Saif S."/>
            <person name="Shea T."/>
            <person name="Sisk P."/>
            <person name="Sykes S."/>
            <person name="Wortman J."/>
            <person name="Nusbaum C."/>
            <person name="Birren B."/>
        </authorList>
    </citation>
    <scope>NUCLEOTIDE SEQUENCE [LARGE SCALE GENOMIC DNA]</scope>
    <source>
        <strain evidence="13 14">CIP 110307</strain>
    </source>
</reference>
<dbReference type="AlphaFoldDB" id="N9EDI8"/>
<dbReference type="GO" id="GO:0009279">
    <property type="term" value="C:cell outer membrane"/>
    <property type="evidence" value="ECO:0007669"/>
    <property type="project" value="UniProtKB-SubCell"/>
</dbReference>
<dbReference type="InterPro" id="IPR011049">
    <property type="entry name" value="Serralysin-like_metalloprot_C"/>
</dbReference>
<dbReference type="eggNOG" id="COG5295">
    <property type="taxonomic scope" value="Bacteria"/>
</dbReference>
<evidence type="ECO:0000256" key="3">
    <source>
        <dbReference type="ARBA" id="ARBA00005848"/>
    </source>
</evidence>
<dbReference type="Gene3D" id="6.20.50.100">
    <property type="match status" value="1"/>
</dbReference>
<feature type="domain" description="Trimeric autotransporter adhesin YadA-like stalk" evidence="12">
    <location>
        <begin position="575"/>
        <end position="618"/>
    </location>
</feature>
<evidence type="ECO:0000313" key="14">
    <source>
        <dbReference type="Proteomes" id="UP000017670"/>
    </source>
</evidence>
<evidence type="ECO:0000256" key="10">
    <source>
        <dbReference type="ARBA" id="ARBA00023237"/>
    </source>
</evidence>
<keyword evidence="7" id="KW-0732">Signal</keyword>
<dbReference type="STRING" id="262668.GCA_000931715_00795"/>
<keyword evidence="4" id="KW-0813">Transport</keyword>
<evidence type="ECO:0000256" key="1">
    <source>
        <dbReference type="ARBA" id="ARBA00004241"/>
    </source>
</evidence>
<keyword evidence="5" id="KW-1134">Transmembrane beta strand</keyword>
<feature type="domain" description="Trimeric autotransporter adhesin YadA-like C-terminal membrane anchor" evidence="11">
    <location>
        <begin position="774"/>
        <end position="829"/>
    </location>
</feature>
<dbReference type="GO" id="GO:0015031">
    <property type="term" value="P:protein transport"/>
    <property type="evidence" value="ECO:0007669"/>
    <property type="project" value="UniProtKB-KW"/>
</dbReference>
<comment type="similarity">
    <text evidence="3">Belongs to the autotransporter-2 (AT-2) (TC 1.B.40) family.</text>
</comment>